<reference evidence="6 7" key="1">
    <citation type="submission" date="2023-05" db="EMBL/GenBank/DDBJ databases">
        <title>Streptantibioticus silvisoli sp. nov., acidotolerant actinomycetes 1 from pine litter.</title>
        <authorList>
            <person name="Swiecimska M."/>
            <person name="Golinska P."/>
            <person name="Sangal V."/>
            <person name="Wachnowicz B."/>
            <person name="Goodfellow M."/>
        </authorList>
    </citation>
    <scope>NUCLEOTIDE SEQUENCE [LARGE SCALE GENOMIC DNA]</scope>
    <source>
        <strain evidence="6 7">DSM 42109</strain>
    </source>
</reference>
<keyword evidence="7" id="KW-1185">Reference proteome</keyword>
<dbReference type="RefSeq" id="WP_274043114.1">
    <property type="nucleotide sequence ID" value="NZ_JANCPR020000005.1"/>
</dbReference>
<feature type="domain" description="Phosphotyrosine protein phosphatase I" evidence="5">
    <location>
        <begin position="2"/>
        <end position="153"/>
    </location>
</feature>
<dbReference type="EMBL" id="JANCPR020000005">
    <property type="protein sequence ID" value="MDJ1131718.1"/>
    <property type="molecule type" value="Genomic_DNA"/>
</dbReference>
<evidence type="ECO:0000256" key="2">
    <source>
        <dbReference type="ARBA" id="ARBA00013064"/>
    </source>
</evidence>
<dbReference type="GO" id="GO:0004725">
    <property type="term" value="F:protein tyrosine phosphatase activity"/>
    <property type="evidence" value="ECO:0007669"/>
    <property type="project" value="UniProtKB-EC"/>
</dbReference>
<proteinExistence type="inferred from homology"/>
<accession>A0ABT6ZRL6</accession>
<evidence type="ECO:0000256" key="3">
    <source>
        <dbReference type="ARBA" id="ARBA00022801"/>
    </source>
</evidence>
<dbReference type="PANTHER" id="PTHR11717:SF7">
    <property type="entry name" value="LOW MOLECULAR WEIGHT PHOSPHOTYROSINE PROTEIN PHOSPHATASE"/>
    <property type="match status" value="1"/>
</dbReference>
<evidence type="ECO:0000259" key="5">
    <source>
        <dbReference type="SMART" id="SM00226"/>
    </source>
</evidence>
<dbReference type="SMART" id="SM00226">
    <property type="entry name" value="LMWPc"/>
    <property type="match status" value="1"/>
</dbReference>
<dbReference type="PANTHER" id="PTHR11717">
    <property type="entry name" value="LOW MOLECULAR WEIGHT PROTEIN TYROSINE PHOSPHATASE"/>
    <property type="match status" value="1"/>
</dbReference>
<gene>
    <name evidence="6" type="ORF">NMN56_007055</name>
</gene>
<evidence type="ECO:0000313" key="7">
    <source>
        <dbReference type="Proteomes" id="UP001214441"/>
    </source>
</evidence>
<dbReference type="Proteomes" id="UP001214441">
    <property type="component" value="Unassembled WGS sequence"/>
</dbReference>
<evidence type="ECO:0000256" key="4">
    <source>
        <dbReference type="ARBA" id="ARBA00022912"/>
    </source>
</evidence>
<comment type="caution">
    <text evidence="6">The sequence shown here is derived from an EMBL/GenBank/DDBJ whole genome shotgun (WGS) entry which is preliminary data.</text>
</comment>
<protein>
    <recommendedName>
        <fullName evidence="2">protein-tyrosine-phosphatase</fullName>
        <ecNumber evidence="2">3.1.3.48</ecNumber>
    </recommendedName>
</protein>
<dbReference type="InterPro" id="IPR050438">
    <property type="entry name" value="LMW_PTPase"/>
</dbReference>
<evidence type="ECO:0000313" key="6">
    <source>
        <dbReference type="EMBL" id="MDJ1131718.1"/>
    </source>
</evidence>
<keyword evidence="4" id="KW-0904">Protein phosphatase</keyword>
<dbReference type="Gene3D" id="3.40.50.2300">
    <property type="match status" value="1"/>
</dbReference>
<comment type="similarity">
    <text evidence="1">Belongs to the low molecular weight phosphotyrosine protein phosphatase family.</text>
</comment>
<dbReference type="PRINTS" id="PR00719">
    <property type="entry name" value="LMWPTPASE"/>
</dbReference>
<name>A0ABT6ZRL6_9ACTN</name>
<dbReference type="InterPro" id="IPR023485">
    <property type="entry name" value="Ptyr_pPase"/>
</dbReference>
<dbReference type="SUPFAM" id="SSF52788">
    <property type="entry name" value="Phosphotyrosine protein phosphatases I"/>
    <property type="match status" value="1"/>
</dbReference>
<organism evidence="6 7">
    <name type="scientific">Streptomyces iconiensis</name>
    <dbReference type="NCBI Taxonomy" id="1384038"/>
    <lineage>
        <taxon>Bacteria</taxon>
        <taxon>Bacillati</taxon>
        <taxon>Actinomycetota</taxon>
        <taxon>Actinomycetes</taxon>
        <taxon>Kitasatosporales</taxon>
        <taxon>Streptomycetaceae</taxon>
        <taxon>Streptomyces</taxon>
    </lineage>
</organism>
<dbReference type="CDD" id="cd16343">
    <property type="entry name" value="LMWPTP"/>
    <property type="match status" value="1"/>
</dbReference>
<dbReference type="EC" id="3.1.3.48" evidence="2"/>
<sequence>MYRVCFVCTGNICRSPMAEAVFRAKVRDAGLDGLVEVGSAGTGSWHLGDPADPRTNAVLEDAGYELAHVARLFEPDWFDTYDLVVALDEGHETELTALARHSTEAAKVRLLRSYDPAADQGDLGVPDPYYGGANGFDVCLAMVEAAVPGLLDEVTQAVEVREAR</sequence>
<dbReference type="InterPro" id="IPR036196">
    <property type="entry name" value="Ptyr_pPase_sf"/>
</dbReference>
<evidence type="ECO:0000256" key="1">
    <source>
        <dbReference type="ARBA" id="ARBA00011063"/>
    </source>
</evidence>
<dbReference type="Pfam" id="PF01451">
    <property type="entry name" value="LMWPc"/>
    <property type="match status" value="1"/>
</dbReference>
<keyword evidence="3 6" id="KW-0378">Hydrolase</keyword>
<dbReference type="InterPro" id="IPR017867">
    <property type="entry name" value="Tyr_phospatase_low_mol_wt"/>
</dbReference>